<comment type="caution">
    <text evidence="10">The sequence shown here is derived from an EMBL/GenBank/DDBJ whole genome shotgun (WGS) entry which is preliminary data.</text>
</comment>
<feature type="domain" description="TonB-dependent receptor plug" evidence="8">
    <location>
        <begin position="146"/>
        <end position="243"/>
    </location>
</feature>
<organism evidence="10 11">
    <name type="scientific">Simiduia curdlanivorans</name>
    <dbReference type="NCBI Taxonomy" id="1492769"/>
    <lineage>
        <taxon>Bacteria</taxon>
        <taxon>Pseudomonadati</taxon>
        <taxon>Pseudomonadota</taxon>
        <taxon>Gammaproteobacteria</taxon>
        <taxon>Cellvibrionales</taxon>
        <taxon>Cellvibrionaceae</taxon>
        <taxon>Simiduia</taxon>
    </lineage>
</organism>
<dbReference type="EMBL" id="JBHSCX010000020">
    <property type="protein sequence ID" value="MFC4363538.1"/>
    <property type="molecule type" value="Genomic_DNA"/>
</dbReference>
<keyword evidence="4" id="KW-0812">Transmembrane</keyword>
<evidence type="ECO:0000313" key="11">
    <source>
        <dbReference type="Proteomes" id="UP001595840"/>
    </source>
</evidence>
<proteinExistence type="predicted"/>
<keyword evidence="5" id="KW-0472">Membrane</keyword>
<dbReference type="Pfam" id="PF07715">
    <property type="entry name" value="Plug"/>
    <property type="match status" value="1"/>
</dbReference>
<dbReference type="SUPFAM" id="SSF56935">
    <property type="entry name" value="Porins"/>
    <property type="match status" value="1"/>
</dbReference>
<dbReference type="SUPFAM" id="SSF49464">
    <property type="entry name" value="Carboxypeptidase regulatory domain-like"/>
    <property type="match status" value="1"/>
</dbReference>
<dbReference type="Gene3D" id="2.170.130.10">
    <property type="entry name" value="TonB-dependent receptor, plug domain"/>
    <property type="match status" value="1"/>
</dbReference>
<keyword evidence="6" id="KW-0998">Cell outer membrane</keyword>
<sequence>MKKIVKRSLLALAISSAAAGSLVTSSAFAEDYTTSTIAGQVRDSAGNMIPGAIIEITSDKGIKRSATVDADGSFRMQQLPIGSYKARVSADGYNGVEDVELNLTIGAGGKYTFTLKPLSGDIEEVYVVGAKQAEYDFNSTTSGISVDVGELQSKYPVARSLTDVALFAPGTQEGDTAFNSRSNGSLASFSGGSVGENAYYINGLNVTNFRNFTGGSTIPFEFYDQIEVKTGGYQAEYGRSIGGFINSVSKSGSNDFHASVTAYYEPDSLRSTAKDIETTWNSLDTTDSTDYIIELSGAVIEDRLFAYGLYNIRENEEEDYTSGRYTQTRDNDPFWAVKLDFIPFDGHRIEYTGFSDRRDIEFSDYNFNDAGADREDVNGSEIGSYIGDSVTEAGGTNQIVKYTGVFSDAFSLSMMYGENEFFRSAQSANDVNPVIYQRIDNPNSSVAIGNWTNTYAATGYDKREAFRIDADIYFEFAGEHHIRFGYDQENLLAEELSTLSGGEYWRYHTCTSAAGCFSGQLAQGEEYVRHLVIDQGGNFEVEQSAYYIQDSWQVTSQLTVNLGLRNETFNNMNAEGETFIKADNQIAPRLGLTYDLFGDGDSRITAFFGRYYMPIAANTNIRMSGAEYFVEEYLRHDGYDNRNSDDTPSGVDYNDPLLYTLSSDGTVPDVSTIKDQSVDPLYTDEISLSYEHVFENEWVAGIRGTYRKLAVQIDDVGINHATVAWALENGYDLDDVYWIMDPSQHGIDYVLTNPGTDMRVATDLLTDDGSLVWMDLTKEMLGYEEPDRVYRSLELSLSKGTEIWGIDGSYVYTSNKGNTEGVVKSDNGQDDAGLTQDFDLVSVMMNAYGPLPTEFEHQFKLAGFYKVNDWMQVGARARIRSPRKFGCQGNLPNGTFGDSDNAFDGNGDFTGDLAALRQVYESRYQDDYWFCNGEASPRGKSMESNWVSTVDASATFTPNLGGSIPGGITIRLDVFNLFDSSAKSDLFEQLEDSSGGQYDNYGQASAYQSPRSMRLSFNWTL</sequence>
<evidence type="ECO:0000259" key="9">
    <source>
        <dbReference type="Pfam" id="PF25183"/>
    </source>
</evidence>
<dbReference type="InterPro" id="IPR008969">
    <property type="entry name" value="CarboxyPept-like_regulatory"/>
</dbReference>
<dbReference type="PANTHER" id="PTHR30069">
    <property type="entry name" value="TONB-DEPENDENT OUTER MEMBRANE RECEPTOR"/>
    <property type="match status" value="1"/>
</dbReference>
<dbReference type="InterPro" id="IPR057601">
    <property type="entry name" value="Oar-like_b-barrel"/>
</dbReference>
<dbReference type="PANTHER" id="PTHR30069:SF46">
    <property type="entry name" value="OAR PROTEIN"/>
    <property type="match status" value="1"/>
</dbReference>
<dbReference type="Proteomes" id="UP001595840">
    <property type="component" value="Unassembled WGS sequence"/>
</dbReference>
<evidence type="ECO:0000256" key="5">
    <source>
        <dbReference type="ARBA" id="ARBA00023136"/>
    </source>
</evidence>
<dbReference type="Gene3D" id="2.60.40.1120">
    <property type="entry name" value="Carboxypeptidase-like, regulatory domain"/>
    <property type="match status" value="1"/>
</dbReference>
<evidence type="ECO:0000256" key="4">
    <source>
        <dbReference type="ARBA" id="ARBA00022692"/>
    </source>
</evidence>
<evidence type="ECO:0000256" key="6">
    <source>
        <dbReference type="ARBA" id="ARBA00023237"/>
    </source>
</evidence>
<dbReference type="InterPro" id="IPR036942">
    <property type="entry name" value="Beta-barrel_TonB_sf"/>
</dbReference>
<dbReference type="Pfam" id="PF13620">
    <property type="entry name" value="CarboxypepD_reg"/>
    <property type="match status" value="1"/>
</dbReference>
<evidence type="ECO:0000256" key="2">
    <source>
        <dbReference type="ARBA" id="ARBA00022448"/>
    </source>
</evidence>
<evidence type="ECO:0000256" key="7">
    <source>
        <dbReference type="SAM" id="SignalP"/>
    </source>
</evidence>
<comment type="subcellular location">
    <subcellularLocation>
        <location evidence="1">Cell outer membrane</location>
        <topology evidence="1">Multi-pass membrane protein</topology>
    </subcellularLocation>
</comment>
<feature type="signal peptide" evidence="7">
    <location>
        <begin position="1"/>
        <end position="29"/>
    </location>
</feature>
<keyword evidence="2" id="KW-0813">Transport</keyword>
<dbReference type="InterPro" id="IPR039426">
    <property type="entry name" value="TonB-dep_rcpt-like"/>
</dbReference>
<dbReference type="RefSeq" id="WP_290261430.1">
    <property type="nucleotide sequence ID" value="NZ_JAUFQG010000004.1"/>
</dbReference>
<feature type="domain" description="TonB-dependent transporter Oar-like beta-barrel" evidence="9">
    <location>
        <begin position="327"/>
        <end position="573"/>
    </location>
</feature>
<keyword evidence="7" id="KW-0732">Signal</keyword>
<protein>
    <submittedName>
        <fullName evidence="10">TonB-dependent receptor domain-containing protein</fullName>
    </submittedName>
</protein>
<evidence type="ECO:0000256" key="1">
    <source>
        <dbReference type="ARBA" id="ARBA00004571"/>
    </source>
</evidence>
<keyword evidence="10" id="KW-0675">Receptor</keyword>
<dbReference type="InterPro" id="IPR037066">
    <property type="entry name" value="Plug_dom_sf"/>
</dbReference>
<reference evidence="11" key="1">
    <citation type="journal article" date="2019" name="Int. J. Syst. Evol. Microbiol.">
        <title>The Global Catalogue of Microorganisms (GCM) 10K type strain sequencing project: providing services to taxonomists for standard genome sequencing and annotation.</title>
        <authorList>
            <consortium name="The Broad Institute Genomics Platform"/>
            <consortium name="The Broad Institute Genome Sequencing Center for Infectious Disease"/>
            <person name="Wu L."/>
            <person name="Ma J."/>
        </authorList>
    </citation>
    <scope>NUCLEOTIDE SEQUENCE [LARGE SCALE GENOMIC DNA]</scope>
    <source>
        <strain evidence="11">CECT 8570</strain>
    </source>
</reference>
<evidence type="ECO:0000256" key="3">
    <source>
        <dbReference type="ARBA" id="ARBA00022452"/>
    </source>
</evidence>
<gene>
    <name evidence="10" type="ORF">ACFOX3_14580</name>
</gene>
<evidence type="ECO:0000259" key="8">
    <source>
        <dbReference type="Pfam" id="PF07715"/>
    </source>
</evidence>
<name>A0ABV8V6P2_9GAMM</name>
<dbReference type="Gene3D" id="2.40.170.20">
    <property type="entry name" value="TonB-dependent receptor, beta-barrel domain"/>
    <property type="match status" value="2"/>
</dbReference>
<feature type="chain" id="PRO_5046438460" evidence="7">
    <location>
        <begin position="30"/>
        <end position="1021"/>
    </location>
</feature>
<accession>A0ABV8V6P2</accession>
<dbReference type="Pfam" id="PF25183">
    <property type="entry name" value="OMP_b-brl_4"/>
    <property type="match status" value="1"/>
</dbReference>
<keyword evidence="3" id="KW-1134">Transmembrane beta strand</keyword>
<evidence type="ECO:0000313" key="10">
    <source>
        <dbReference type="EMBL" id="MFC4363538.1"/>
    </source>
</evidence>
<dbReference type="InterPro" id="IPR012910">
    <property type="entry name" value="Plug_dom"/>
</dbReference>
<keyword evidence="11" id="KW-1185">Reference proteome</keyword>